<organism evidence="2 3">
    <name type="scientific">Zophobas morio</name>
    <dbReference type="NCBI Taxonomy" id="2755281"/>
    <lineage>
        <taxon>Eukaryota</taxon>
        <taxon>Metazoa</taxon>
        <taxon>Ecdysozoa</taxon>
        <taxon>Arthropoda</taxon>
        <taxon>Hexapoda</taxon>
        <taxon>Insecta</taxon>
        <taxon>Pterygota</taxon>
        <taxon>Neoptera</taxon>
        <taxon>Endopterygota</taxon>
        <taxon>Coleoptera</taxon>
        <taxon>Polyphaga</taxon>
        <taxon>Cucujiformia</taxon>
        <taxon>Tenebrionidae</taxon>
        <taxon>Zophobas</taxon>
    </lineage>
</organism>
<dbReference type="InterPro" id="IPR001251">
    <property type="entry name" value="CRAL-TRIO_dom"/>
</dbReference>
<keyword evidence="3" id="KW-1185">Reference proteome</keyword>
<dbReference type="GO" id="GO:0016020">
    <property type="term" value="C:membrane"/>
    <property type="evidence" value="ECO:0007669"/>
    <property type="project" value="TreeGrafter"/>
</dbReference>
<dbReference type="SUPFAM" id="SSF52087">
    <property type="entry name" value="CRAL/TRIO domain"/>
    <property type="match status" value="1"/>
</dbReference>
<protein>
    <recommendedName>
        <fullName evidence="1">CRAL-TRIO domain-containing protein</fullName>
    </recommendedName>
</protein>
<dbReference type="InterPro" id="IPR036273">
    <property type="entry name" value="CRAL/TRIO_N_dom_sf"/>
</dbReference>
<evidence type="ECO:0000313" key="3">
    <source>
        <dbReference type="Proteomes" id="UP001168821"/>
    </source>
</evidence>
<dbReference type="Gene3D" id="3.40.525.10">
    <property type="entry name" value="CRAL-TRIO lipid binding domain"/>
    <property type="match status" value="1"/>
</dbReference>
<gene>
    <name evidence="2" type="ORF">Zmor_008437</name>
</gene>
<evidence type="ECO:0000259" key="1">
    <source>
        <dbReference type="PROSITE" id="PS50191"/>
    </source>
</evidence>
<dbReference type="SUPFAM" id="SSF46938">
    <property type="entry name" value="CRAL/TRIO N-terminal domain"/>
    <property type="match status" value="1"/>
</dbReference>
<dbReference type="Gene3D" id="1.20.5.1200">
    <property type="entry name" value="Alpha-tocopherol transfer"/>
    <property type="match status" value="1"/>
</dbReference>
<evidence type="ECO:0000313" key="2">
    <source>
        <dbReference type="EMBL" id="KAJ3664254.1"/>
    </source>
</evidence>
<dbReference type="PROSITE" id="PS50191">
    <property type="entry name" value="CRAL_TRIO"/>
    <property type="match status" value="1"/>
</dbReference>
<accession>A0AA38MQT4</accession>
<dbReference type="PRINTS" id="PR00180">
    <property type="entry name" value="CRETINALDHBP"/>
</dbReference>
<dbReference type="GO" id="GO:1902936">
    <property type="term" value="F:phosphatidylinositol bisphosphate binding"/>
    <property type="evidence" value="ECO:0007669"/>
    <property type="project" value="TreeGrafter"/>
</dbReference>
<comment type="caution">
    <text evidence="2">The sequence shown here is derived from an EMBL/GenBank/DDBJ whole genome shotgun (WGS) entry which is preliminary data.</text>
</comment>
<name>A0AA38MQT4_9CUCU</name>
<dbReference type="EMBL" id="JALNTZ010000002">
    <property type="protein sequence ID" value="KAJ3664254.1"/>
    <property type="molecule type" value="Genomic_DNA"/>
</dbReference>
<dbReference type="AlphaFoldDB" id="A0AA38MQT4"/>
<dbReference type="PANTHER" id="PTHR10174:SF213">
    <property type="entry name" value="CRAL-TRIO DOMAIN-CONTAINING PROTEIN"/>
    <property type="match status" value="1"/>
</dbReference>
<reference evidence="2" key="1">
    <citation type="journal article" date="2023" name="G3 (Bethesda)">
        <title>Whole genome assemblies of Zophobas morio and Tenebrio molitor.</title>
        <authorList>
            <person name="Kaur S."/>
            <person name="Stinson S.A."/>
            <person name="diCenzo G.C."/>
        </authorList>
    </citation>
    <scope>NUCLEOTIDE SEQUENCE</scope>
    <source>
        <strain evidence="2">QUZm001</strain>
    </source>
</reference>
<proteinExistence type="predicted"/>
<dbReference type="CDD" id="cd00170">
    <property type="entry name" value="SEC14"/>
    <property type="match status" value="1"/>
</dbReference>
<dbReference type="Proteomes" id="UP001168821">
    <property type="component" value="Unassembled WGS sequence"/>
</dbReference>
<dbReference type="PANTHER" id="PTHR10174">
    <property type="entry name" value="ALPHA-TOCOPHEROL TRANSFER PROTEIN-RELATED"/>
    <property type="match status" value="1"/>
</dbReference>
<dbReference type="InterPro" id="IPR036865">
    <property type="entry name" value="CRAL-TRIO_dom_sf"/>
</dbReference>
<feature type="domain" description="CRAL-TRIO" evidence="1">
    <location>
        <begin position="80"/>
        <end position="241"/>
    </location>
</feature>
<dbReference type="Pfam" id="PF00650">
    <property type="entry name" value="CRAL_TRIO"/>
    <property type="match status" value="1"/>
</dbReference>
<sequence length="276" mass="32330">MPLKFPEAETVYQQHPELRKQDLEVLQQWLNWQPHLPQLIETQILFFLHNCYNDVERTKIAIEHYFTIRNICPEIHIALTPDVLKTTTATAFVNILPKTTPEGYAILMIKLLDARANNFNCVNNLNLVKMVSALHVHQKSFPNGNVILVDMHGSSFRHLFKMNLRAVRYSLDHLKYIRLKGIHVMNAIPLTDRFIALVKPFLNSELYNMIHCHSSNSDTLYKYVPKECLPEDYGGELPPVKILSEECLQNMLDNYEFYEWLDKQKIDESKRTVKHK</sequence>